<dbReference type="EnsemblPlants" id="Pp3c10_22160V3.1">
    <property type="protein sequence ID" value="PAC:32900931.CDS.1"/>
    <property type="gene ID" value="Pp3c10_22160"/>
</dbReference>
<dbReference type="Gramene" id="Pp3c10_22160V3.2">
    <property type="protein sequence ID" value="PAC:32900932.CDS.1"/>
    <property type="gene ID" value="Pp3c10_22160"/>
</dbReference>
<dbReference type="AlphaFoldDB" id="A0A2K1K024"/>
<sequence>METEAMNDVIIDAGVGSHGAALIAVEKVELSQRSAVNASIAGRALWPCNSIVWLPPLFSPSDRCC</sequence>
<dbReference type="PaxDb" id="3218-PP1S32_267V6.1"/>
<dbReference type="InParanoid" id="A0A2K1K024"/>
<name>A0A2K1K024_PHYPA</name>
<dbReference type="Proteomes" id="UP000006727">
    <property type="component" value="Chromosome 10"/>
</dbReference>
<evidence type="ECO:0000313" key="3">
    <source>
        <dbReference type="Proteomes" id="UP000006727"/>
    </source>
</evidence>
<evidence type="ECO:0000313" key="2">
    <source>
        <dbReference type="EnsemblPlants" id="PAC:32900931.CDS.1"/>
    </source>
</evidence>
<reference evidence="2" key="3">
    <citation type="submission" date="2020-12" db="UniProtKB">
        <authorList>
            <consortium name="EnsemblPlants"/>
        </authorList>
    </citation>
    <scope>IDENTIFICATION</scope>
</reference>
<accession>A0A2K1K024</accession>
<reference evidence="1 3" key="2">
    <citation type="journal article" date="2018" name="Plant J.">
        <title>The Physcomitrella patens chromosome-scale assembly reveals moss genome structure and evolution.</title>
        <authorList>
            <person name="Lang D."/>
            <person name="Ullrich K.K."/>
            <person name="Murat F."/>
            <person name="Fuchs J."/>
            <person name="Jenkins J."/>
            <person name="Haas F.B."/>
            <person name="Piednoel M."/>
            <person name="Gundlach H."/>
            <person name="Van Bel M."/>
            <person name="Meyberg R."/>
            <person name="Vives C."/>
            <person name="Morata J."/>
            <person name="Symeonidi A."/>
            <person name="Hiss M."/>
            <person name="Muchero W."/>
            <person name="Kamisugi Y."/>
            <person name="Saleh O."/>
            <person name="Blanc G."/>
            <person name="Decker E.L."/>
            <person name="van Gessel N."/>
            <person name="Grimwood J."/>
            <person name="Hayes R.D."/>
            <person name="Graham S.W."/>
            <person name="Gunter L.E."/>
            <person name="McDaniel S.F."/>
            <person name="Hoernstein S.N.W."/>
            <person name="Larsson A."/>
            <person name="Li F.W."/>
            <person name="Perroud P.F."/>
            <person name="Phillips J."/>
            <person name="Ranjan P."/>
            <person name="Rokshar D.S."/>
            <person name="Rothfels C.J."/>
            <person name="Schneider L."/>
            <person name="Shu S."/>
            <person name="Stevenson D.W."/>
            <person name="Thummler F."/>
            <person name="Tillich M."/>
            <person name="Villarreal Aguilar J.C."/>
            <person name="Widiez T."/>
            <person name="Wong G.K."/>
            <person name="Wymore A."/>
            <person name="Zhang Y."/>
            <person name="Zimmer A.D."/>
            <person name="Quatrano R.S."/>
            <person name="Mayer K.F.X."/>
            <person name="Goodstein D."/>
            <person name="Casacuberta J.M."/>
            <person name="Vandepoele K."/>
            <person name="Reski R."/>
            <person name="Cuming A.C."/>
            <person name="Tuskan G.A."/>
            <person name="Maumus F."/>
            <person name="Salse J."/>
            <person name="Schmutz J."/>
            <person name="Rensing S.A."/>
        </authorList>
    </citation>
    <scope>NUCLEOTIDE SEQUENCE [LARGE SCALE GENOMIC DNA]</scope>
    <source>
        <strain evidence="2 3">cv. Gransden 2004</strain>
    </source>
</reference>
<protein>
    <submittedName>
        <fullName evidence="1 2">Uncharacterized protein</fullName>
    </submittedName>
</protein>
<evidence type="ECO:0000313" key="1">
    <source>
        <dbReference type="EMBL" id="PNR47132.1"/>
    </source>
</evidence>
<dbReference type="EMBL" id="ABEU02000010">
    <property type="protein sequence ID" value="PNR47132.1"/>
    <property type="molecule type" value="Genomic_DNA"/>
</dbReference>
<keyword evidence="3" id="KW-1185">Reference proteome</keyword>
<dbReference type="EnsemblPlants" id="Pp3c10_22160V3.2">
    <property type="protein sequence ID" value="PAC:32900932.CDS.1"/>
    <property type="gene ID" value="Pp3c10_22160"/>
</dbReference>
<organism evidence="1">
    <name type="scientific">Physcomitrium patens</name>
    <name type="common">Spreading-leaved earth moss</name>
    <name type="synonym">Physcomitrella patens</name>
    <dbReference type="NCBI Taxonomy" id="3218"/>
    <lineage>
        <taxon>Eukaryota</taxon>
        <taxon>Viridiplantae</taxon>
        <taxon>Streptophyta</taxon>
        <taxon>Embryophyta</taxon>
        <taxon>Bryophyta</taxon>
        <taxon>Bryophytina</taxon>
        <taxon>Bryopsida</taxon>
        <taxon>Funariidae</taxon>
        <taxon>Funariales</taxon>
        <taxon>Funariaceae</taxon>
        <taxon>Physcomitrium</taxon>
    </lineage>
</organism>
<dbReference type="Gramene" id="Pp3c10_22160V3.1">
    <property type="protein sequence ID" value="PAC:32900931.CDS.1"/>
    <property type="gene ID" value="Pp3c10_22160"/>
</dbReference>
<proteinExistence type="predicted"/>
<reference evidence="1 3" key="1">
    <citation type="journal article" date="2008" name="Science">
        <title>The Physcomitrella genome reveals evolutionary insights into the conquest of land by plants.</title>
        <authorList>
            <person name="Rensing S."/>
            <person name="Lang D."/>
            <person name="Zimmer A."/>
            <person name="Terry A."/>
            <person name="Salamov A."/>
            <person name="Shapiro H."/>
            <person name="Nishiyama T."/>
            <person name="Perroud P.-F."/>
            <person name="Lindquist E."/>
            <person name="Kamisugi Y."/>
            <person name="Tanahashi T."/>
            <person name="Sakakibara K."/>
            <person name="Fujita T."/>
            <person name="Oishi K."/>
            <person name="Shin-I T."/>
            <person name="Kuroki Y."/>
            <person name="Toyoda A."/>
            <person name="Suzuki Y."/>
            <person name="Hashimoto A."/>
            <person name="Yamaguchi K."/>
            <person name="Sugano A."/>
            <person name="Kohara Y."/>
            <person name="Fujiyama A."/>
            <person name="Anterola A."/>
            <person name="Aoki S."/>
            <person name="Ashton N."/>
            <person name="Barbazuk W.B."/>
            <person name="Barker E."/>
            <person name="Bennetzen J."/>
            <person name="Bezanilla M."/>
            <person name="Blankenship R."/>
            <person name="Cho S.H."/>
            <person name="Dutcher S."/>
            <person name="Estelle M."/>
            <person name="Fawcett J.A."/>
            <person name="Gundlach H."/>
            <person name="Hanada K."/>
            <person name="Heyl A."/>
            <person name="Hicks K.A."/>
            <person name="Hugh J."/>
            <person name="Lohr M."/>
            <person name="Mayer K."/>
            <person name="Melkozernov A."/>
            <person name="Murata T."/>
            <person name="Nelson D."/>
            <person name="Pils B."/>
            <person name="Prigge M."/>
            <person name="Reiss B."/>
            <person name="Renner T."/>
            <person name="Rombauts S."/>
            <person name="Rushton P."/>
            <person name="Sanderfoot A."/>
            <person name="Schween G."/>
            <person name="Shiu S.-H."/>
            <person name="Stueber K."/>
            <person name="Theodoulou F.L."/>
            <person name="Tu H."/>
            <person name="Van de Peer Y."/>
            <person name="Verrier P.J."/>
            <person name="Waters E."/>
            <person name="Wood A."/>
            <person name="Yang L."/>
            <person name="Cove D."/>
            <person name="Cuming A."/>
            <person name="Hasebe M."/>
            <person name="Lucas S."/>
            <person name="Mishler D.B."/>
            <person name="Reski R."/>
            <person name="Grigoriev I."/>
            <person name="Quatrano R.S."/>
            <person name="Boore J.L."/>
        </authorList>
    </citation>
    <scope>NUCLEOTIDE SEQUENCE [LARGE SCALE GENOMIC DNA]</scope>
    <source>
        <strain evidence="2 3">cv. Gransden 2004</strain>
    </source>
</reference>
<gene>
    <name evidence="1" type="ORF">PHYPA_014252</name>
</gene>